<keyword evidence="6" id="KW-0282">Flagellum</keyword>
<name>A0ABY5DZI5_9BACT</name>
<keyword evidence="3" id="KW-0964">Secreted</keyword>
<dbReference type="PANTHER" id="PTHR42792">
    <property type="entry name" value="FLAGELLIN"/>
    <property type="match status" value="1"/>
</dbReference>
<comment type="subcellular location">
    <subcellularLocation>
        <location evidence="3">Secreted</location>
    </subcellularLocation>
    <subcellularLocation>
        <location evidence="3">Bacterial flagellum</location>
    </subcellularLocation>
</comment>
<comment type="function">
    <text evidence="3">Flagellin is the subunit protein which polymerizes to form the filaments of bacterial flagella.</text>
</comment>
<dbReference type="PRINTS" id="PR00207">
    <property type="entry name" value="FLAGELLIN"/>
</dbReference>
<evidence type="ECO:0000256" key="3">
    <source>
        <dbReference type="RuleBase" id="RU362073"/>
    </source>
</evidence>
<sequence length="275" mass="29273">MEINNNSQINNNIYNNANQALNRIASGVEINKASDDPSGLSILNNLNVQASGYTQAVENSNSAIALTQIADGALTGQSTILDNVKEKLLEASNGTTSQEGREAILNDIQGLLTQFDDIASQTNYNGDTLLQNSANNQSASQTLQFQTSNEDGTPIETSAVQSNTQGLGLDNLLNEDPNTFSADDARSYLDTLDTAITDLNSIRGEFGSVQNQLESNTRNLLSQTNSTLGAADVFNTDFAAEVANFSKQNILAQIGAFGAAQSNNINQQTVTRLLS</sequence>
<evidence type="ECO:0000256" key="2">
    <source>
        <dbReference type="ARBA" id="ARBA00023143"/>
    </source>
</evidence>
<protein>
    <recommendedName>
        <fullName evidence="3">Flagellin</fullName>
    </recommendedName>
</protein>
<keyword evidence="2 3" id="KW-0975">Bacterial flagellum</keyword>
<keyword evidence="6" id="KW-0969">Cilium</keyword>
<dbReference type="InterPro" id="IPR001029">
    <property type="entry name" value="Flagellin_N"/>
</dbReference>
<organism evidence="6 7">
    <name type="scientific">Arcobacter roscoffensis</name>
    <dbReference type="NCBI Taxonomy" id="2961520"/>
    <lineage>
        <taxon>Bacteria</taxon>
        <taxon>Pseudomonadati</taxon>
        <taxon>Campylobacterota</taxon>
        <taxon>Epsilonproteobacteria</taxon>
        <taxon>Campylobacterales</taxon>
        <taxon>Arcobacteraceae</taxon>
        <taxon>Arcobacter</taxon>
    </lineage>
</organism>
<dbReference type="InterPro" id="IPR001492">
    <property type="entry name" value="Flagellin"/>
</dbReference>
<feature type="domain" description="Flagellin N-terminal" evidence="4">
    <location>
        <begin position="4"/>
        <end position="133"/>
    </location>
</feature>
<accession>A0ABY5DZI5</accession>
<gene>
    <name evidence="6" type="ORF">NJU99_08765</name>
</gene>
<dbReference type="Proteomes" id="UP001060012">
    <property type="component" value="Chromosome"/>
</dbReference>
<evidence type="ECO:0000256" key="1">
    <source>
        <dbReference type="ARBA" id="ARBA00005709"/>
    </source>
</evidence>
<evidence type="ECO:0000259" key="5">
    <source>
        <dbReference type="Pfam" id="PF00700"/>
    </source>
</evidence>
<keyword evidence="7" id="KW-1185">Reference proteome</keyword>
<dbReference type="Gene3D" id="1.20.1330.10">
    <property type="entry name" value="f41 fragment of flagellin, N-terminal domain"/>
    <property type="match status" value="1"/>
</dbReference>
<proteinExistence type="inferred from homology"/>
<keyword evidence="6" id="KW-0966">Cell projection</keyword>
<dbReference type="EMBL" id="CP100595">
    <property type="protein sequence ID" value="UTJ05359.1"/>
    <property type="molecule type" value="Genomic_DNA"/>
</dbReference>
<dbReference type="RefSeq" id="WP_254575540.1">
    <property type="nucleotide sequence ID" value="NZ_CP100595.1"/>
</dbReference>
<dbReference type="SUPFAM" id="SSF64518">
    <property type="entry name" value="Phase 1 flagellin"/>
    <property type="match status" value="1"/>
</dbReference>
<reference evidence="6" key="1">
    <citation type="submission" date="2022-07" db="EMBL/GenBank/DDBJ databases">
        <title>Arcobacter roscoffensis sp. nov., a marine bacterium isolated from coastal seawater collected from Roscoff, France.</title>
        <authorList>
            <person name="Pascual J."/>
            <person name="Lepeaux C."/>
            <person name="Methner A."/>
            <person name="Overmann J."/>
        </authorList>
    </citation>
    <scope>NUCLEOTIDE SEQUENCE</scope>
    <source>
        <strain evidence="6">ARW1-2F2</strain>
    </source>
</reference>
<evidence type="ECO:0000313" key="7">
    <source>
        <dbReference type="Proteomes" id="UP001060012"/>
    </source>
</evidence>
<comment type="similarity">
    <text evidence="1 3">Belongs to the bacterial flagellin family.</text>
</comment>
<feature type="domain" description="Flagellin C-terminal" evidence="5">
    <location>
        <begin position="189"/>
        <end position="274"/>
    </location>
</feature>
<evidence type="ECO:0000313" key="6">
    <source>
        <dbReference type="EMBL" id="UTJ05359.1"/>
    </source>
</evidence>
<dbReference type="PANTHER" id="PTHR42792:SF2">
    <property type="entry name" value="FLAGELLIN"/>
    <property type="match status" value="1"/>
</dbReference>
<dbReference type="Pfam" id="PF00669">
    <property type="entry name" value="Flagellin_N"/>
    <property type="match status" value="1"/>
</dbReference>
<dbReference type="InterPro" id="IPR046358">
    <property type="entry name" value="Flagellin_C"/>
</dbReference>
<dbReference type="Pfam" id="PF00700">
    <property type="entry name" value="Flagellin_C"/>
    <property type="match status" value="1"/>
</dbReference>
<evidence type="ECO:0000259" key="4">
    <source>
        <dbReference type="Pfam" id="PF00669"/>
    </source>
</evidence>